<keyword evidence="11" id="KW-0456">Lyase</keyword>
<dbReference type="EC" id="1.97.1.4" evidence="9"/>
<evidence type="ECO:0000256" key="8">
    <source>
        <dbReference type="ARBA" id="ARBA00023014"/>
    </source>
</evidence>
<feature type="domain" description="Radical SAM core" evidence="10">
    <location>
        <begin position="63"/>
        <end position="291"/>
    </location>
</feature>
<keyword evidence="7 9" id="KW-0408">Iron</keyword>
<dbReference type="EMBL" id="UGTL01000002">
    <property type="protein sequence ID" value="SUB97607.1"/>
    <property type="molecule type" value="Genomic_DNA"/>
</dbReference>
<dbReference type="InterPro" id="IPR034457">
    <property type="entry name" value="Organic_radical-activating"/>
</dbReference>
<dbReference type="InterPro" id="IPR001989">
    <property type="entry name" value="Radical_activat_CS"/>
</dbReference>
<comment type="cofactor">
    <cofactor evidence="9">
        <name>[4Fe-4S] cluster</name>
        <dbReference type="ChEBI" id="CHEBI:49883"/>
    </cofactor>
    <text evidence="9">Binds 1 [4Fe-4S] cluster. The cluster is coordinated with 3 cysteines and an exchangeable S-adenosyl-L-methionine.</text>
</comment>
<evidence type="ECO:0000313" key="11">
    <source>
        <dbReference type="EMBL" id="SUB97607.1"/>
    </source>
</evidence>
<evidence type="ECO:0000256" key="5">
    <source>
        <dbReference type="ARBA" id="ARBA00022723"/>
    </source>
</evidence>
<dbReference type="GO" id="GO:0043365">
    <property type="term" value="F:[formate-C-acetyltransferase]-activating enzyme activity"/>
    <property type="evidence" value="ECO:0007669"/>
    <property type="project" value="UniProtKB-UniRule"/>
</dbReference>
<keyword evidence="9" id="KW-0963">Cytoplasm</keyword>
<evidence type="ECO:0000256" key="7">
    <source>
        <dbReference type="ARBA" id="ARBA00023004"/>
    </source>
</evidence>
<evidence type="ECO:0000256" key="2">
    <source>
        <dbReference type="ARBA" id="ARBA00009777"/>
    </source>
</evidence>
<comment type="subcellular location">
    <subcellularLocation>
        <location evidence="9">Cytoplasm</location>
    </subcellularLocation>
</comment>
<comment type="function">
    <text evidence="9">Activation of pyruvate formate-lyase under anaerobic conditions by generation of an organic free radical, using S-adenosylmethionine and reduced flavodoxin as cosubstrates to produce 5'-deoxy-adenosine.</text>
</comment>
<dbReference type="Pfam" id="PF04055">
    <property type="entry name" value="Radical_SAM"/>
    <property type="match status" value="1"/>
</dbReference>
<dbReference type="InterPro" id="IPR058240">
    <property type="entry name" value="rSAM_sf"/>
</dbReference>
<dbReference type="PROSITE" id="PS01087">
    <property type="entry name" value="RADICAL_ACTIVATING"/>
    <property type="match status" value="1"/>
</dbReference>
<keyword evidence="5 9" id="KW-0479">Metal-binding</keyword>
<dbReference type="CDD" id="cd01335">
    <property type="entry name" value="Radical_SAM"/>
    <property type="match status" value="1"/>
</dbReference>
<keyword evidence="8 9" id="KW-0411">Iron-sulfur</keyword>
<reference evidence="11 12" key="1">
    <citation type="submission" date="2018-06" db="EMBL/GenBank/DDBJ databases">
        <authorList>
            <consortium name="Pathogen Informatics"/>
            <person name="Doyle S."/>
        </authorList>
    </citation>
    <scope>NUCLEOTIDE SEQUENCE [LARGE SCALE GENOMIC DNA]</scope>
    <source>
        <strain evidence="11 12">NCTC11157</strain>
    </source>
</reference>
<name>A0A379EFA5_9BACT</name>
<dbReference type="PROSITE" id="PS51918">
    <property type="entry name" value="RADICAL_SAM"/>
    <property type="match status" value="1"/>
</dbReference>
<dbReference type="InterPro" id="IPR013785">
    <property type="entry name" value="Aldolase_TIM"/>
</dbReference>
<dbReference type="NCBIfam" id="TIGR02493">
    <property type="entry name" value="PFLA"/>
    <property type="match status" value="1"/>
</dbReference>
<evidence type="ECO:0000313" key="12">
    <source>
        <dbReference type="Proteomes" id="UP000254072"/>
    </source>
</evidence>
<evidence type="ECO:0000256" key="6">
    <source>
        <dbReference type="ARBA" id="ARBA00023002"/>
    </source>
</evidence>
<accession>A0A379EFA5</accession>
<gene>
    <name evidence="11" type="primary">pflA_2</name>
    <name evidence="11" type="ORF">NCTC11157_02397</name>
</gene>
<comment type="function">
    <text evidence="1">Activation of pyruvate formate-lyase 1 under anaerobic conditions by generation of an organic free radical, using S-adenosylmethionine and reduced flavodoxin as cosubstrates to produce 5'-deoxy-adenosine.</text>
</comment>
<sequence>MGSCPIIFFILRKSDRSDKSDRLDKTTNIMAEIPTIDISTEQTINADGTHTARVHSIETFGSVDGPGIRFIVFLKGCAMRCQYCHNPDTWEPNSDTLTTADELLEKALRYKSYWGKNGGITVSGGESLLQIDFLIEFFRKAKAKGINTCLDTSAQPFRRTGQFFKKFEELMQYTDLLLFDIKHIDTVEHKKLTGWGNENILDCARYLSEINKPIWLRHVLVPTITDNDEYLHRLRAFIEELHNVERIEVLPYHTLGIYKWENLNLPYALKDIPEPTPKAVEYAQRVLEGKA</sequence>
<organism evidence="11 12">
    <name type="scientific">Prevotella disiens</name>
    <dbReference type="NCBI Taxonomy" id="28130"/>
    <lineage>
        <taxon>Bacteria</taxon>
        <taxon>Pseudomonadati</taxon>
        <taxon>Bacteroidota</taxon>
        <taxon>Bacteroidia</taxon>
        <taxon>Bacteroidales</taxon>
        <taxon>Prevotellaceae</taxon>
        <taxon>Prevotella</taxon>
    </lineage>
</organism>
<dbReference type="Proteomes" id="UP000254072">
    <property type="component" value="Unassembled WGS sequence"/>
</dbReference>
<dbReference type="GO" id="GO:0005737">
    <property type="term" value="C:cytoplasm"/>
    <property type="evidence" value="ECO:0007669"/>
    <property type="project" value="UniProtKB-SubCell"/>
</dbReference>
<proteinExistence type="inferred from homology"/>
<dbReference type="Gene3D" id="3.20.20.70">
    <property type="entry name" value="Aldolase class I"/>
    <property type="match status" value="1"/>
</dbReference>
<comment type="similarity">
    <text evidence="2 9">Belongs to the organic radical-activating enzymes family.</text>
</comment>
<keyword evidence="6 9" id="KW-0560">Oxidoreductase</keyword>
<evidence type="ECO:0000256" key="3">
    <source>
        <dbReference type="ARBA" id="ARBA00022485"/>
    </source>
</evidence>
<dbReference type="PANTHER" id="PTHR30352:SF5">
    <property type="entry name" value="PYRUVATE FORMATE-LYASE 1-ACTIVATING ENZYME"/>
    <property type="match status" value="1"/>
</dbReference>
<keyword evidence="11" id="KW-0670">Pyruvate</keyword>
<dbReference type="PANTHER" id="PTHR30352">
    <property type="entry name" value="PYRUVATE FORMATE-LYASE-ACTIVATING ENZYME"/>
    <property type="match status" value="1"/>
</dbReference>
<dbReference type="InterPro" id="IPR012838">
    <property type="entry name" value="PFL1_activating"/>
</dbReference>
<protein>
    <recommendedName>
        <fullName evidence="9">Pyruvate formate-lyase-activating enzyme</fullName>
        <ecNumber evidence="9">1.97.1.4</ecNumber>
    </recommendedName>
</protein>
<dbReference type="SUPFAM" id="SSF102114">
    <property type="entry name" value="Radical SAM enzymes"/>
    <property type="match status" value="1"/>
</dbReference>
<evidence type="ECO:0000256" key="9">
    <source>
        <dbReference type="RuleBase" id="RU362053"/>
    </source>
</evidence>
<dbReference type="GO" id="GO:0016829">
    <property type="term" value="F:lyase activity"/>
    <property type="evidence" value="ECO:0007669"/>
    <property type="project" value="UniProtKB-KW"/>
</dbReference>
<comment type="catalytic activity">
    <reaction evidence="9">
        <text>glycyl-[formate C-acetyltransferase] + reduced [flavodoxin] + S-adenosyl-L-methionine = glycin-2-yl radical-[formate C-acetyltransferase] + semiquinone [flavodoxin] + 5'-deoxyadenosine + L-methionine + H(+)</text>
        <dbReference type="Rhea" id="RHEA:19225"/>
        <dbReference type="Rhea" id="RHEA-COMP:10622"/>
        <dbReference type="Rhea" id="RHEA-COMP:12190"/>
        <dbReference type="Rhea" id="RHEA-COMP:12191"/>
        <dbReference type="Rhea" id="RHEA-COMP:14480"/>
        <dbReference type="ChEBI" id="CHEBI:15378"/>
        <dbReference type="ChEBI" id="CHEBI:17319"/>
        <dbReference type="ChEBI" id="CHEBI:29947"/>
        <dbReference type="ChEBI" id="CHEBI:32722"/>
        <dbReference type="ChEBI" id="CHEBI:57618"/>
        <dbReference type="ChEBI" id="CHEBI:57844"/>
        <dbReference type="ChEBI" id="CHEBI:59789"/>
        <dbReference type="ChEBI" id="CHEBI:140311"/>
        <dbReference type="EC" id="1.97.1.4"/>
    </reaction>
</comment>
<dbReference type="InterPro" id="IPR007197">
    <property type="entry name" value="rSAM"/>
</dbReference>
<dbReference type="SFLD" id="SFLDG01066">
    <property type="entry name" value="organic_radical-activating_enz"/>
    <property type="match status" value="1"/>
</dbReference>
<keyword evidence="3 9" id="KW-0004">4Fe-4S</keyword>
<evidence type="ECO:0000256" key="1">
    <source>
        <dbReference type="ARBA" id="ARBA00002918"/>
    </source>
</evidence>
<evidence type="ECO:0000259" key="10">
    <source>
        <dbReference type="PROSITE" id="PS51918"/>
    </source>
</evidence>
<dbReference type="GO" id="GO:0051539">
    <property type="term" value="F:4 iron, 4 sulfur cluster binding"/>
    <property type="evidence" value="ECO:0007669"/>
    <property type="project" value="UniProtKB-UniRule"/>
</dbReference>
<keyword evidence="4 9" id="KW-0949">S-adenosyl-L-methionine</keyword>
<dbReference type="SFLD" id="SFLDS00029">
    <property type="entry name" value="Radical_SAM"/>
    <property type="match status" value="1"/>
</dbReference>
<dbReference type="AlphaFoldDB" id="A0A379EFA5"/>
<dbReference type="GO" id="GO:0046872">
    <property type="term" value="F:metal ion binding"/>
    <property type="evidence" value="ECO:0007669"/>
    <property type="project" value="UniProtKB-UniRule"/>
</dbReference>
<evidence type="ECO:0000256" key="4">
    <source>
        <dbReference type="ARBA" id="ARBA00022691"/>
    </source>
</evidence>